<name>A0ACA9PY95_9GLOM</name>
<comment type="caution">
    <text evidence="1">The sequence shown here is derived from an EMBL/GenBank/DDBJ whole genome shotgun (WGS) entry which is preliminary data.</text>
</comment>
<gene>
    <name evidence="1" type="ORF">RPERSI_LOCUS11766</name>
</gene>
<sequence>MSLQDSESKNFYIKVYNLVLLENREILKVSDSYQDKEWFSDIVVFIKEDQEQCESNK</sequence>
<dbReference type="Proteomes" id="UP000789920">
    <property type="component" value="Unassembled WGS sequence"/>
</dbReference>
<feature type="non-terminal residue" evidence="1">
    <location>
        <position position="57"/>
    </location>
</feature>
<evidence type="ECO:0000313" key="1">
    <source>
        <dbReference type="EMBL" id="CAG8726766.1"/>
    </source>
</evidence>
<evidence type="ECO:0000313" key="2">
    <source>
        <dbReference type="Proteomes" id="UP000789920"/>
    </source>
</evidence>
<keyword evidence="2" id="KW-1185">Reference proteome</keyword>
<dbReference type="EMBL" id="CAJVQC010024518">
    <property type="protein sequence ID" value="CAG8726766.1"/>
    <property type="molecule type" value="Genomic_DNA"/>
</dbReference>
<protein>
    <submittedName>
        <fullName evidence="1">32866_t:CDS:1</fullName>
    </submittedName>
</protein>
<organism evidence="1 2">
    <name type="scientific">Racocetra persica</name>
    <dbReference type="NCBI Taxonomy" id="160502"/>
    <lineage>
        <taxon>Eukaryota</taxon>
        <taxon>Fungi</taxon>
        <taxon>Fungi incertae sedis</taxon>
        <taxon>Mucoromycota</taxon>
        <taxon>Glomeromycotina</taxon>
        <taxon>Glomeromycetes</taxon>
        <taxon>Diversisporales</taxon>
        <taxon>Gigasporaceae</taxon>
        <taxon>Racocetra</taxon>
    </lineage>
</organism>
<proteinExistence type="predicted"/>
<accession>A0ACA9PY95</accession>
<reference evidence="1" key="1">
    <citation type="submission" date="2021-06" db="EMBL/GenBank/DDBJ databases">
        <authorList>
            <person name="Kallberg Y."/>
            <person name="Tangrot J."/>
            <person name="Rosling A."/>
        </authorList>
    </citation>
    <scope>NUCLEOTIDE SEQUENCE</scope>
    <source>
        <strain evidence="1">MA461A</strain>
    </source>
</reference>